<dbReference type="InterPro" id="IPR002645">
    <property type="entry name" value="STAS_dom"/>
</dbReference>
<dbReference type="InterPro" id="IPR058548">
    <property type="entry name" value="MlaB-like_STAS"/>
</dbReference>
<dbReference type="Pfam" id="PF13466">
    <property type="entry name" value="STAS_2"/>
    <property type="match status" value="1"/>
</dbReference>
<reference evidence="2" key="1">
    <citation type="submission" date="2008-01" db="EMBL/GenBank/DDBJ databases">
        <title>Complete sequence of chromosome of Caulobacter sp. K31.</title>
        <authorList>
            <consortium name="US DOE Joint Genome Institute"/>
            <person name="Copeland A."/>
            <person name="Lucas S."/>
            <person name="Lapidus A."/>
            <person name="Barry K."/>
            <person name="Glavina del Rio T."/>
            <person name="Dalin E."/>
            <person name="Tice H."/>
            <person name="Pitluck S."/>
            <person name="Bruce D."/>
            <person name="Goodwin L."/>
            <person name="Thompson L.S."/>
            <person name="Brettin T."/>
            <person name="Detter J.C."/>
            <person name="Han C."/>
            <person name="Schmutz J."/>
            <person name="Larimer F."/>
            <person name="Land M."/>
            <person name="Hauser L."/>
            <person name="Kyrpides N."/>
            <person name="Kim E."/>
            <person name="Stephens C."/>
            <person name="Richardson P."/>
        </authorList>
    </citation>
    <scope>NUCLEOTIDE SEQUENCE [LARGE SCALE GENOMIC DNA]</scope>
    <source>
        <strain evidence="2">K31</strain>
    </source>
</reference>
<dbReference type="KEGG" id="cak:Caul_0610"/>
<name>B0T7K5_CAUSK</name>
<dbReference type="SUPFAM" id="SSF52091">
    <property type="entry name" value="SpoIIaa-like"/>
    <property type="match status" value="1"/>
</dbReference>
<sequence>MSDIKQVSVLLSGEMTVAGIGAAHAELAAALREPGRGPVVVDIGGVTEADLTFIQLLEAARRSAAEADRDLTLAQPAGPVVQEILQRGGFLDADPGRATFWLQGATNR</sequence>
<dbReference type="HOGENOM" id="CLU_174036_0_0_5"/>
<organism evidence="2">
    <name type="scientific">Caulobacter sp. (strain K31)</name>
    <dbReference type="NCBI Taxonomy" id="366602"/>
    <lineage>
        <taxon>Bacteria</taxon>
        <taxon>Pseudomonadati</taxon>
        <taxon>Pseudomonadota</taxon>
        <taxon>Alphaproteobacteria</taxon>
        <taxon>Caulobacterales</taxon>
        <taxon>Caulobacteraceae</taxon>
        <taxon>Caulobacter</taxon>
    </lineage>
</organism>
<evidence type="ECO:0000259" key="1">
    <source>
        <dbReference type="PROSITE" id="PS50801"/>
    </source>
</evidence>
<protein>
    <submittedName>
        <fullName evidence="2">Sulfate transporter/antisigma-factor antagonist STAS</fullName>
    </submittedName>
</protein>
<dbReference type="STRING" id="366602.Caul_0610"/>
<feature type="domain" description="STAS" evidence="1">
    <location>
        <begin position="11"/>
        <end position="108"/>
    </location>
</feature>
<dbReference type="EMBL" id="CP000927">
    <property type="protein sequence ID" value="ABZ69743.1"/>
    <property type="molecule type" value="Genomic_DNA"/>
</dbReference>
<proteinExistence type="predicted"/>
<gene>
    <name evidence="2" type="ordered locus">Caul_0610</name>
</gene>
<evidence type="ECO:0000313" key="2">
    <source>
        <dbReference type="EMBL" id="ABZ69743.1"/>
    </source>
</evidence>
<accession>B0T7K5</accession>
<dbReference type="AlphaFoldDB" id="B0T7K5"/>
<dbReference type="InterPro" id="IPR036513">
    <property type="entry name" value="STAS_dom_sf"/>
</dbReference>
<dbReference type="PROSITE" id="PS50801">
    <property type="entry name" value="STAS"/>
    <property type="match status" value="1"/>
</dbReference>
<dbReference type="Gene3D" id="3.30.750.24">
    <property type="entry name" value="STAS domain"/>
    <property type="match status" value="1"/>
</dbReference>